<organism evidence="1 2">
    <name type="scientific">Trueperella pyogenes</name>
    <dbReference type="NCBI Taxonomy" id="1661"/>
    <lineage>
        <taxon>Bacteria</taxon>
        <taxon>Bacillati</taxon>
        <taxon>Actinomycetota</taxon>
        <taxon>Actinomycetes</taxon>
        <taxon>Actinomycetales</taxon>
        <taxon>Actinomycetaceae</taxon>
        <taxon>Trueperella</taxon>
    </lineage>
</organism>
<proteinExistence type="predicted"/>
<accession>A0A3Q9GIU2</accession>
<name>A0A3Q9GIU2_9ACTO</name>
<sequence>MKTSRIAVARSTTVALISGSTKEAVRLMRGASFSYEKMLAAGGVLMALGKELLSIDAVKEQCFS</sequence>
<protein>
    <submittedName>
        <fullName evidence="1">Uncharacterized protein</fullName>
    </submittedName>
</protein>
<evidence type="ECO:0000313" key="2">
    <source>
        <dbReference type="Proteomes" id="UP000275951"/>
    </source>
</evidence>
<dbReference type="AlphaFoldDB" id="A0A3Q9GIU2"/>
<reference evidence="1 2" key="1">
    <citation type="submission" date="2018-11" db="EMBL/GenBank/DDBJ databases">
        <title>Multidrug-resistant genes are associated with an 42-kb island TGI1 carrying a complex class 1 integron in a Trueperella pyogenes.</title>
        <authorList>
            <person name="Dong W."/>
        </authorList>
    </citation>
    <scope>NUCLEOTIDE SEQUENCE [LARGE SCALE GENOMIC DNA]</scope>
    <source>
        <strain evidence="1 2">TP4</strain>
    </source>
</reference>
<gene>
    <name evidence="1" type="ORF">EBQ10_09815</name>
</gene>
<evidence type="ECO:0000313" key="1">
    <source>
        <dbReference type="EMBL" id="AZR07549.1"/>
    </source>
</evidence>
<dbReference type="Proteomes" id="UP000275951">
    <property type="component" value="Chromosome"/>
</dbReference>
<dbReference type="EMBL" id="CP033905">
    <property type="protein sequence ID" value="AZR07549.1"/>
    <property type="molecule type" value="Genomic_DNA"/>
</dbReference>